<evidence type="ECO:0000256" key="6">
    <source>
        <dbReference type="ARBA" id="ARBA00022723"/>
    </source>
</evidence>
<keyword evidence="6" id="KW-0479">Metal-binding</keyword>
<name>A0A0G1DEL5_9BACT</name>
<dbReference type="AlphaFoldDB" id="A0A0G1DEL5"/>
<dbReference type="SMART" id="SM00471">
    <property type="entry name" value="HDc"/>
    <property type="match status" value="1"/>
</dbReference>
<evidence type="ECO:0000256" key="5">
    <source>
        <dbReference type="ARBA" id="ARBA00012964"/>
    </source>
</evidence>
<dbReference type="Proteomes" id="UP000034894">
    <property type="component" value="Unassembled WGS sequence"/>
</dbReference>
<dbReference type="STRING" id="1618443.UV73_C0011G0012"/>
<accession>A0A0G1DEL5</accession>
<dbReference type="InterPro" id="IPR006674">
    <property type="entry name" value="HD_domain"/>
</dbReference>
<comment type="catalytic activity">
    <reaction evidence="1">
        <text>a 2'-deoxyribonucleoside 5'-phosphate + H2O = a 2'-deoxyribonucleoside + phosphate</text>
        <dbReference type="Rhea" id="RHEA:36167"/>
        <dbReference type="ChEBI" id="CHEBI:15377"/>
        <dbReference type="ChEBI" id="CHEBI:18274"/>
        <dbReference type="ChEBI" id="CHEBI:43474"/>
        <dbReference type="ChEBI" id="CHEBI:65317"/>
        <dbReference type="EC" id="3.1.3.89"/>
    </reaction>
</comment>
<gene>
    <name evidence="9" type="ORF">UV73_C0011G0012</name>
</gene>
<feature type="domain" description="HD/PDEase" evidence="8">
    <location>
        <begin position="30"/>
        <end position="141"/>
    </location>
</feature>
<evidence type="ECO:0000256" key="7">
    <source>
        <dbReference type="ARBA" id="ARBA00022801"/>
    </source>
</evidence>
<dbReference type="SUPFAM" id="SSF109604">
    <property type="entry name" value="HD-domain/PDEase-like"/>
    <property type="match status" value="1"/>
</dbReference>
<dbReference type="GO" id="GO:0002953">
    <property type="term" value="F:5'-deoxynucleotidase activity"/>
    <property type="evidence" value="ECO:0007669"/>
    <property type="project" value="UniProtKB-EC"/>
</dbReference>
<keyword evidence="7" id="KW-0378">Hydrolase</keyword>
<comment type="subunit">
    <text evidence="4">Homodimer.</text>
</comment>
<evidence type="ECO:0000256" key="1">
    <source>
        <dbReference type="ARBA" id="ARBA00001638"/>
    </source>
</evidence>
<comment type="cofactor">
    <cofactor evidence="2">
        <name>Mn(2+)</name>
        <dbReference type="ChEBI" id="CHEBI:29035"/>
    </cofactor>
</comment>
<dbReference type="GO" id="GO:0046872">
    <property type="term" value="F:metal ion binding"/>
    <property type="evidence" value="ECO:0007669"/>
    <property type="project" value="UniProtKB-KW"/>
</dbReference>
<dbReference type="PANTHER" id="PTHR11845">
    <property type="entry name" value="5'-DEOXYNUCLEOTIDASE HDDC2"/>
    <property type="match status" value="1"/>
</dbReference>
<dbReference type="Gene3D" id="1.10.3210.10">
    <property type="entry name" value="Hypothetical protein af1432"/>
    <property type="match status" value="1"/>
</dbReference>
<dbReference type="InterPro" id="IPR039356">
    <property type="entry name" value="YfbR/HDDC2"/>
</dbReference>
<comment type="cofactor">
    <cofactor evidence="3">
        <name>Co(2+)</name>
        <dbReference type="ChEBI" id="CHEBI:48828"/>
    </cofactor>
</comment>
<organism evidence="9 10">
    <name type="scientific">Candidatus Gottesmanbacteria bacterium GW2011_GWA2_43_14</name>
    <dbReference type="NCBI Taxonomy" id="1618443"/>
    <lineage>
        <taxon>Bacteria</taxon>
        <taxon>Candidatus Gottesmaniibacteriota</taxon>
    </lineage>
</organism>
<sequence length="191" mass="21599">MKTNDIDFIFEAASLKRLERTGWQILGGGNRESIAGHSFMVAVIAYVLAVRSRADTEKVLLMSLFHDFEESRTGDVYKLADLYTRSDKDKAIRAAFSNMPESGKITGILTEYHQSKSPEAKLVKDADTLALCIELKVLMENGNQNAGEWLKANLEILKIKQARELGKSLLKANSQDWWKKQRQVLHKLMAK</sequence>
<evidence type="ECO:0000256" key="4">
    <source>
        <dbReference type="ARBA" id="ARBA00011738"/>
    </source>
</evidence>
<dbReference type="InterPro" id="IPR003607">
    <property type="entry name" value="HD/PDEase_dom"/>
</dbReference>
<dbReference type="PANTHER" id="PTHR11845:SF13">
    <property type="entry name" value="5'-DEOXYNUCLEOTIDASE HDDC2"/>
    <property type="match status" value="1"/>
</dbReference>
<dbReference type="Pfam" id="PF13023">
    <property type="entry name" value="HD_3"/>
    <property type="match status" value="1"/>
</dbReference>
<evidence type="ECO:0000256" key="3">
    <source>
        <dbReference type="ARBA" id="ARBA00001941"/>
    </source>
</evidence>
<dbReference type="EC" id="3.1.3.89" evidence="5"/>
<reference evidence="9 10" key="1">
    <citation type="journal article" date="2015" name="Nature">
        <title>rRNA introns, odd ribosomes, and small enigmatic genomes across a large radiation of phyla.</title>
        <authorList>
            <person name="Brown C.T."/>
            <person name="Hug L.A."/>
            <person name="Thomas B.C."/>
            <person name="Sharon I."/>
            <person name="Castelle C.J."/>
            <person name="Singh A."/>
            <person name="Wilkins M.J."/>
            <person name="Williams K.H."/>
            <person name="Banfield J.F."/>
        </authorList>
    </citation>
    <scope>NUCLEOTIDE SEQUENCE [LARGE SCALE GENOMIC DNA]</scope>
</reference>
<dbReference type="EMBL" id="LCFP01000011">
    <property type="protein sequence ID" value="KKS96340.1"/>
    <property type="molecule type" value="Genomic_DNA"/>
</dbReference>
<protein>
    <recommendedName>
        <fullName evidence="5">5'-deoxynucleotidase</fullName>
        <ecNumber evidence="5">3.1.3.89</ecNumber>
    </recommendedName>
</protein>
<proteinExistence type="predicted"/>
<evidence type="ECO:0000313" key="10">
    <source>
        <dbReference type="Proteomes" id="UP000034894"/>
    </source>
</evidence>
<evidence type="ECO:0000259" key="8">
    <source>
        <dbReference type="SMART" id="SM00471"/>
    </source>
</evidence>
<evidence type="ECO:0000256" key="2">
    <source>
        <dbReference type="ARBA" id="ARBA00001936"/>
    </source>
</evidence>
<dbReference type="GO" id="GO:0005737">
    <property type="term" value="C:cytoplasm"/>
    <property type="evidence" value="ECO:0007669"/>
    <property type="project" value="TreeGrafter"/>
</dbReference>
<evidence type="ECO:0000313" key="9">
    <source>
        <dbReference type="EMBL" id="KKS96340.1"/>
    </source>
</evidence>
<comment type="caution">
    <text evidence="9">The sequence shown here is derived from an EMBL/GenBank/DDBJ whole genome shotgun (WGS) entry which is preliminary data.</text>
</comment>